<keyword evidence="1" id="KW-0732">Signal</keyword>
<dbReference type="AlphaFoldDB" id="A0A3B0WXB5"/>
<proteinExistence type="predicted"/>
<dbReference type="Gene3D" id="2.40.160.20">
    <property type="match status" value="1"/>
</dbReference>
<accession>A0A3B0WXB5</accession>
<dbReference type="SUPFAM" id="SSF56925">
    <property type="entry name" value="OMPA-like"/>
    <property type="match status" value="1"/>
</dbReference>
<dbReference type="EMBL" id="UOFH01000157">
    <property type="protein sequence ID" value="VAW60655.1"/>
    <property type="molecule type" value="Genomic_DNA"/>
</dbReference>
<dbReference type="InterPro" id="IPR011250">
    <property type="entry name" value="OMP/PagP_B-barrel"/>
</dbReference>
<organism evidence="3">
    <name type="scientific">hydrothermal vent metagenome</name>
    <dbReference type="NCBI Taxonomy" id="652676"/>
    <lineage>
        <taxon>unclassified sequences</taxon>
        <taxon>metagenomes</taxon>
        <taxon>ecological metagenomes</taxon>
    </lineage>
</organism>
<name>A0A3B0WXB5_9ZZZZ</name>
<sequence length="211" mass="23823">MCSVQHIQHCSVSFYRSDSLIAYNIAIFINGYFNMIILIRRESLRFISFITLLIISTASDAGVYVGLNVAQIPVKTDVASTKPLVADVRLGYALDAHKVEVGFMSSINDDNLNELVTDITSATSILYRYTANPKSSFKVDLILGYSQIDIETSYIQVDDFTETYEGVSFGIGFEESLRSLPQLKFKFDAMQLYRGDDLNINYFALGMRYEF</sequence>
<dbReference type="InterPro" id="IPR027385">
    <property type="entry name" value="Beta-barrel_OMP"/>
</dbReference>
<gene>
    <name evidence="3" type="ORF">MNBD_GAMMA08-2448</name>
</gene>
<evidence type="ECO:0000313" key="3">
    <source>
        <dbReference type="EMBL" id="VAW60655.1"/>
    </source>
</evidence>
<reference evidence="3" key="1">
    <citation type="submission" date="2018-06" db="EMBL/GenBank/DDBJ databases">
        <authorList>
            <person name="Zhirakovskaya E."/>
        </authorList>
    </citation>
    <scope>NUCLEOTIDE SEQUENCE</scope>
</reference>
<evidence type="ECO:0000259" key="2">
    <source>
        <dbReference type="Pfam" id="PF13505"/>
    </source>
</evidence>
<evidence type="ECO:0000256" key="1">
    <source>
        <dbReference type="ARBA" id="ARBA00022729"/>
    </source>
</evidence>
<dbReference type="Pfam" id="PF13505">
    <property type="entry name" value="OMP_b-brl"/>
    <property type="match status" value="1"/>
</dbReference>
<feature type="domain" description="Outer membrane protein beta-barrel" evidence="2">
    <location>
        <begin position="58"/>
        <end position="211"/>
    </location>
</feature>
<protein>
    <recommendedName>
        <fullName evidence="2">Outer membrane protein beta-barrel domain-containing protein</fullName>
    </recommendedName>
</protein>